<sequence length="184" mass="20005">MATKGHKICLALSSLFLIILAIAIVSLILTIFKPKNPDIFIHPVDLENFQLFSSNSTSAPLGMVITIVNTNYGSFRYKNATGYLKYRGTIVAEVPFETRSIPARSITNMSTSAGIMTAKLINDSKFWSDIEVGVLNLTSQATLAGKVTMLKILRIKAKVLISCGITFNITAVDAASTCRSKIKI</sequence>
<dbReference type="PANTHER" id="PTHR31234:SF65">
    <property type="entry name" value="LATE EMBRYOGENESIS ABUNDANT PROTEIN, LEA_2 SUBGROUP"/>
    <property type="match status" value="1"/>
</dbReference>
<comment type="subcellular location">
    <subcellularLocation>
        <location evidence="1">Membrane</location>
    </subcellularLocation>
</comment>
<evidence type="ECO:0008006" key="5">
    <source>
        <dbReference type="Google" id="ProtNLM"/>
    </source>
</evidence>
<evidence type="ECO:0000313" key="4">
    <source>
        <dbReference type="Proteomes" id="UP000075243"/>
    </source>
</evidence>
<dbReference type="PANTHER" id="PTHR31234">
    <property type="entry name" value="LATE EMBRYOGENESIS ABUNDANT (LEA) HYDROXYPROLINE-RICH GLYCOPROTEIN FAMILY"/>
    <property type="match status" value="1"/>
</dbReference>
<name>A0A151R373_CAJCA</name>
<dbReference type="AlphaFoldDB" id="A0A151R373"/>
<dbReference type="OMA" id="YLSCTIS"/>
<dbReference type="EMBL" id="KQ484149">
    <property type="protein sequence ID" value="KYP37000.1"/>
    <property type="molecule type" value="Genomic_DNA"/>
</dbReference>
<evidence type="ECO:0000256" key="1">
    <source>
        <dbReference type="ARBA" id="ARBA00004370"/>
    </source>
</evidence>
<dbReference type="InterPro" id="IPR044839">
    <property type="entry name" value="NDR1-like"/>
</dbReference>
<gene>
    <name evidence="3" type="ORF">KK1_041841</name>
</gene>
<proteinExistence type="predicted"/>
<keyword evidence="2" id="KW-0472">Membrane</keyword>
<reference evidence="3" key="1">
    <citation type="journal article" date="2012" name="Nat. Biotechnol.">
        <title>Draft genome sequence of pigeonpea (Cajanus cajan), an orphan legume crop of resource-poor farmers.</title>
        <authorList>
            <person name="Varshney R.K."/>
            <person name="Chen W."/>
            <person name="Li Y."/>
            <person name="Bharti A.K."/>
            <person name="Saxena R.K."/>
            <person name="Schlueter J.A."/>
            <person name="Donoghue M.T."/>
            <person name="Azam S."/>
            <person name="Fan G."/>
            <person name="Whaley A.M."/>
            <person name="Farmer A.D."/>
            <person name="Sheridan J."/>
            <person name="Iwata A."/>
            <person name="Tuteja R."/>
            <person name="Penmetsa R.V."/>
            <person name="Wu W."/>
            <person name="Upadhyaya H.D."/>
            <person name="Yang S.P."/>
            <person name="Shah T."/>
            <person name="Saxena K.B."/>
            <person name="Michael T."/>
            <person name="McCombie W.R."/>
            <person name="Yang B."/>
            <person name="Zhang G."/>
            <person name="Yang H."/>
            <person name="Wang J."/>
            <person name="Spillane C."/>
            <person name="Cook D.R."/>
            <person name="May G.D."/>
            <person name="Xu X."/>
            <person name="Jackson S.A."/>
        </authorList>
    </citation>
    <scope>NUCLEOTIDE SEQUENCE [LARGE SCALE GENOMIC DNA]</scope>
</reference>
<dbReference type="STRING" id="3821.A0A151R373"/>
<evidence type="ECO:0000256" key="2">
    <source>
        <dbReference type="ARBA" id="ARBA00023136"/>
    </source>
</evidence>
<evidence type="ECO:0000313" key="3">
    <source>
        <dbReference type="EMBL" id="KYP37000.1"/>
    </source>
</evidence>
<accession>A0A151R373</accession>
<dbReference type="Proteomes" id="UP000075243">
    <property type="component" value="Unassembled WGS sequence"/>
</dbReference>
<dbReference type="GO" id="GO:0098542">
    <property type="term" value="P:defense response to other organism"/>
    <property type="evidence" value="ECO:0007669"/>
    <property type="project" value="InterPro"/>
</dbReference>
<dbReference type="Gramene" id="C.cajan_41026.t">
    <property type="protein sequence ID" value="C.cajan_41026.t.cds1"/>
    <property type="gene ID" value="C.cajan_41026"/>
</dbReference>
<dbReference type="GO" id="GO:0016020">
    <property type="term" value="C:membrane"/>
    <property type="evidence" value="ECO:0007669"/>
    <property type="project" value="UniProtKB-SubCell"/>
</dbReference>
<keyword evidence="4" id="KW-1185">Reference proteome</keyword>
<organism evidence="3 4">
    <name type="scientific">Cajanus cajan</name>
    <name type="common">Pigeon pea</name>
    <name type="synonym">Cajanus indicus</name>
    <dbReference type="NCBI Taxonomy" id="3821"/>
    <lineage>
        <taxon>Eukaryota</taxon>
        <taxon>Viridiplantae</taxon>
        <taxon>Streptophyta</taxon>
        <taxon>Embryophyta</taxon>
        <taxon>Tracheophyta</taxon>
        <taxon>Spermatophyta</taxon>
        <taxon>Magnoliopsida</taxon>
        <taxon>eudicotyledons</taxon>
        <taxon>Gunneridae</taxon>
        <taxon>Pentapetalae</taxon>
        <taxon>rosids</taxon>
        <taxon>fabids</taxon>
        <taxon>Fabales</taxon>
        <taxon>Fabaceae</taxon>
        <taxon>Papilionoideae</taxon>
        <taxon>50 kb inversion clade</taxon>
        <taxon>NPAAA clade</taxon>
        <taxon>indigoferoid/millettioid clade</taxon>
        <taxon>Phaseoleae</taxon>
        <taxon>Cajanus</taxon>
    </lineage>
</organism>
<protein>
    <recommendedName>
        <fullName evidence="5">Late embryogenesis abundant protein LEA-2 subgroup domain-containing protein</fullName>
    </recommendedName>
</protein>